<name>A0A2S8FGP3_9BACT</name>
<proteinExistence type="predicted"/>
<dbReference type="Proteomes" id="UP000240009">
    <property type="component" value="Unassembled WGS sequence"/>
</dbReference>
<sequence length="130" mass="15010">MSGGYYSCGEWMGEDKTGTAFLEIVAILEDDYVSEEEMSQWDAEFADPLREQLEAIEDDAPYMELSSGMMNVLVPIARRYFEKLESENEGLSEETFHESEEGWQWICLKELWNAFDAQKNSGELVVVHYD</sequence>
<gene>
    <name evidence="1" type="ORF">C5Y96_13435</name>
</gene>
<protein>
    <submittedName>
        <fullName evidence="1">Uncharacterized protein</fullName>
    </submittedName>
</protein>
<dbReference type="EMBL" id="PUIA01000037">
    <property type="protein sequence ID" value="PQO31339.1"/>
    <property type="molecule type" value="Genomic_DNA"/>
</dbReference>
<reference evidence="1 2" key="1">
    <citation type="submission" date="2018-02" db="EMBL/GenBank/DDBJ databases">
        <title>Comparative genomes isolates from brazilian mangrove.</title>
        <authorList>
            <person name="Araujo J.E."/>
            <person name="Taketani R.G."/>
            <person name="Silva M.C.P."/>
            <person name="Loureco M.V."/>
            <person name="Andreote F.D."/>
        </authorList>
    </citation>
    <scope>NUCLEOTIDE SEQUENCE [LARGE SCALE GENOMIC DNA]</scope>
    <source>
        <strain evidence="1 2">HEX-2 MGV</strain>
    </source>
</reference>
<organism evidence="1 2">
    <name type="scientific">Blastopirellula marina</name>
    <dbReference type="NCBI Taxonomy" id="124"/>
    <lineage>
        <taxon>Bacteria</taxon>
        <taxon>Pseudomonadati</taxon>
        <taxon>Planctomycetota</taxon>
        <taxon>Planctomycetia</taxon>
        <taxon>Pirellulales</taxon>
        <taxon>Pirellulaceae</taxon>
        <taxon>Blastopirellula</taxon>
    </lineage>
</organism>
<dbReference type="OrthoDB" id="6881026at2"/>
<comment type="caution">
    <text evidence="1">The sequence shown here is derived from an EMBL/GenBank/DDBJ whole genome shotgun (WGS) entry which is preliminary data.</text>
</comment>
<accession>A0A2S8FGP3</accession>
<dbReference type="RefSeq" id="WP_105354106.1">
    <property type="nucleotide sequence ID" value="NZ_PUIA01000037.1"/>
</dbReference>
<dbReference type="AlphaFoldDB" id="A0A2S8FGP3"/>
<evidence type="ECO:0000313" key="1">
    <source>
        <dbReference type="EMBL" id="PQO31339.1"/>
    </source>
</evidence>
<evidence type="ECO:0000313" key="2">
    <source>
        <dbReference type="Proteomes" id="UP000240009"/>
    </source>
</evidence>